<organism evidence="3 4">
    <name type="scientific">Polarella glacialis</name>
    <name type="common">Dinoflagellate</name>
    <dbReference type="NCBI Taxonomy" id="89957"/>
    <lineage>
        <taxon>Eukaryota</taxon>
        <taxon>Sar</taxon>
        <taxon>Alveolata</taxon>
        <taxon>Dinophyceae</taxon>
        <taxon>Suessiales</taxon>
        <taxon>Suessiaceae</taxon>
        <taxon>Polarella</taxon>
    </lineage>
</organism>
<protein>
    <recommendedName>
        <fullName evidence="2">RRM domain-containing protein</fullName>
    </recommendedName>
</protein>
<feature type="domain" description="RRM" evidence="2">
    <location>
        <begin position="55"/>
        <end position="130"/>
    </location>
</feature>
<comment type="caution">
    <text evidence="3">The sequence shown here is derived from an EMBL/GenBank/DDBJ whole genome shotgun (WGS) entry which is preliminary data.</text>
</comment>
<evidence type="ECO:0000259" key="2">
    <source>
        <dbReference type="PROSITE" id="PS50102"/>
    </source>
</evidence>
<name>A0A813EF77_POLGL</name>
<dbReference type="InterPro" id="IPR012677">
    <property type="entry name" value="Nucleotide-bd_a/b_plait_sf"/>
</dbReference>
<dbReference type="EMBL" id="CAJNNV010010942">
    <property type="protein sequence ID" value="CAE8599273.1"/>
    <property type="molecule type" value="Genomic_DNA"/>
</dbReference>
<reference evidence="3" key="1">
    <citation type="submission" date="2021-02" db="EMBL/GenBank/DDBJ databases">
        <authorList>
            <person name="Dougan E. K."/>
            <person name="Rhodes N."/>
            <person name="Thang M."/>
            <person name="Chan C."/>
        </authorList>
    </citation>
    <scope>NUCLEOTIDE SEQUENCE</scope>
</reference>
<dbReference type="InterPro" id="IPR000504">
    <property type="entry name" value="RRM_dom"/>
</dbReference>
<keyword evidence="4" id="KW-1185">Reference proteome</keyword>
<evidence type="ECO:0000313" key="3">
    <source>
        <dbReference type="EMBL" id="CAE8599273.1"/>
    </source>
</evidence>
<gene>
    <name evidence="3" type="ORF">PGLA1383_LOCUS17633</name>
</gene>
<dbReference type="SUPFAM" id="SSF54928">
    <property type="entry name" value="RNA-binding domain, RBD"/>
    <property type="match status" value="1"/>
</dbReference>
<keyword evidence="1" id="KW-0694">RNA-binding</keyword>
<proteinExistence type="predicted"/>
<dbReference type="AlphaFoldDB" id="A0A813EF77"/>
<dbReference type="GO" id="GO:0003723">
    <property type="term" value="F:RNA binding"/>
    <property type="evidence" value="ECO:0007669"/>
    <property type="project" value="UniProtKB-UniRule"/>
</dbReference>
<sequence length="135" mass="14385">MGYGGMNGKGQQGGKSWTPVWNPMFMNPWMMGKGMGKGMMGKGKDTGLRSFPNEKKVWVGGLPANAASTDLNKKLQAHMKQAGTCLFAEVGKSGIGGAAFKTTEEKDQAIALLNGSVFEGVMIQVDHWTKKEASA</sequence>
<dbReference type="InterPro" id="IPR035979">
    <property type="entry name" value="RBD_domain_sf"/>
</dbReference>
<evidence type="ECO:0000256" key="1">
    <source>
        <dbReference type="PROSITE-ProRule" id="PRU00176"/>
    </source>
</evidence>
<dbReference type="PROSITE" id="PS50102">
    <property type="entry name" value="RRM"/>
    <property type="match status" value="1"/>
</dbReference>
<accession>A0A813EF77</accession>
<evidence type="ECO:0000313" key="4">
    <source>
        <dbReference type="Proteomes" id="UP000654075"/>
    </source>
</evidence>
<dbReference type="Gene3D" id="3.30.70.330">
    <property type="match status" value="1"/>
</dbReference>
<dbReference type="OrthoDB" id="1099063at2759"/>
<dbReference type="Proteomes" id="UP000654075">
    <property type="component" value="Unassembled WGS sequence"/>
</dbReference>